<reference evidence="2" key="1">
    <citation type="journal article" date="2018" name="Genome Announc.">
        <title>Complete Genome Sequence of the Methanococcus maripaludis Type Strain JJ (DSM 2067), a Model for Selenoprotein Synthesis in Archaea.</title>
        <authorList>
            <person name="Poehlein A."/>
            <person name="Heym D."/>
            <person name="Quitzke V."/>
            <person name="Fersch J."/>
            <person name="Daniel R."/>
            <person name="Rother M."/>
        </authorList>
    </citation>
    <scope>NUCLEOTIDE SEQUENCE [LARGE SCALE GENOMIC DNA]</scope>
    <source>
        <strain evidence="2">DSM 2067</strain>
    </source>
</reference>
<dbReference type="Proteomes" id="UP000239462">
    <property type="component" value="Chromosome"/>
</dbReference>
<organism evidence="1 2">
    <name type="scientific">Methanococcus maripaludis</name>
    <name type="common">Methanococcus deltae</name>
    <dbReference type="NCBI Taxonomy" id="39152"/>
    <lineage>
        <taxon>Archaea</taxon>
        <taxon>Methanobacteriati</taxon>
        <taxon>Methanobacteriota</taxon>
        <taxon>Methanomada group</taxon>
        <taxon>Methanococci</taxon>
        <taxon>Methanococcales</taxon>
        <taxon>Methanococcaceae</taxon>
        <taxon>Methanococcus</taxon>
    </lineage>
</organism>
<evidence type="ECO:0000313" key="1">
    <source>
        <dbReference type="EMBL" id="AVB76228.1"/>
    </source>
</evidence>
<dbReference type="RefSeq" id="WP_104837791.1">
    <property type="nucleotide sequence ID" value="NZ_CP026606.1"/>
</dbReference>
<proteinExistence type="predicted"/>
<accession>A0A2L1CA27</accession>
<evidence type="ECO:0008006" key="3">
    <source>
        <dbReference type="Google" id="ProtNLM"/>
    </source>
</evidence>
<sequence>MKVAVPMDMDTISDADSAKYFLIFKIEEKEVVDTKTLLTLEEMLKEKPNAIIVNKREKFNGKMENYFCEKNDVDVCILEFIEGNLEKIE</sequence>
<dbReference type="InterPro" id="IPR036105">
    <property type="entry name" value="DiNase_FeMo-co_biosyn_sf"/>
</dbReference>
<name>A0A2L1CA27_METMI</name>
<dbReference type="KEGG" id="mmad:MMJJ_08180"/>
<protein>
    <recommendedName>
        <fullName evidence="3">Fe-Mo cluster-binding NifX family protein</fullName>
    </recommendedName>
</protein>
<dbReference type="AlphaFoldDB" id="A0A2L1CA27"/>
<dbReference type="GeneID" id="36101906"/>
<gene>
    <name evidence="1" type="ORF">MMJJ_08180</name>
</gene>
<evidence type="ECO:0000313" key="2">
    <source>
        <dbReference type="Proteomes" id="UP000239462"/>
    </source>
</evidence>
<dbReference type="EMBL" id="CP026606">
    <property type="protein sequence ID" value="AVB76228.1"/>
    <property type="molecule type" value="Genomic_DNA"/>
</dbReference>
<dbReference type="Gene3D" id="3.30.420.130">
    <property type="entry name" value="Dinitrogenase iron-molybdenum cofactor biosynthesis domain"/>
    <property type="match status" value="1"/>
</dbReference>
<dbReference type="SUPFAM" id="SSF53146">
    <property type="entry name" value="Nitrogenase accessory factor-like"/>
    <property type="match status" value="1"/>
</dbReference>